<gene>
    <name evidence="11" type="ORF">FXN63_01560</name>
</gene>
<dbReference type="EC" id="3.5.1.1" evidence="11"/>
<feature type="domain" description="L-asparaginase N-terminal" evidence="9">
    <location>
        <begin position="46"/>
        <end position="237"/>
    </location>
</feature>
<evidence type="ECO:0000256" key="2">
    <source>
        <dbReference type="ARBA" id="ARBA00022801"/>
    </source>
</evidence>
<evidence type="ECO:0000313" key="12">
    <source>
        <dbReference type="Proteomes" id="UP000325161"/>
    </source>
</evidence>
<dbReference type="GO" id="GO:0004067">
    <property type="term" value="F:asparaginase activity"/>
    <property type="evidence" value="ECO:0007669"/>
    <property type="project" value="UniProtKB-UniRule"/>
</dbReference>
<dbReference type="PANTHER" id="PTHR11707">
    <property type="entry name" value="L-ASPARAGINASE"/>
    <property type="match status" value="1"/>
</dbReference>
<evidence type="ECO:0000256" key="5">
    <source>
        <dbReference type="PROSITE-ProRule" id="PRU10099"/>
    </source>
</evidence>
<evidence type="ECO:0000259" key="10">
    <source>
        <dbReference type="Pfam" id="PF17763"/>
    </source>
</evidence>
<feature type="binding site" evidence="4">
    <location>
        <begin position="134"/>
        <end position="135"/>
    </location>
    <ligand>
        <name>substrate</name>
    </ligand>
</feature>
<dbReference type="Pfam" id="PF00710">
    <property type="entry name" value="Asparaginase"/>
    <property type="match status" value="1"/>
</dbReference>
<dbReference type="PIRSF" id="PIRSF001220">
    <property type="entry name" value="L-ASNase_gatD"/>
    <property type="match status" value="1"/>
</dbReference>
<dbReference type="PROSITE" id="PS00917">
    <property type="entry name" value="ASN_GLN_ASE_2"/>
    <property type="match status" value="1"/>
</dbReference>
<accession>A0A5C0AVI1</accession>
<dbReference type="NCBIfam" id="TIGR00520">
    <property type="entry name" value="asnASE_II"/>
    <property type="match status" value="1"/>
</dbReference>
<feature type="domain" description="Asparaginase/glutaminase C-terminal" evidence="10">
    <location>
        <begin position="257"/>
        <end position="360"/>
    </location>
</feature>
<dbReference type="PRINTS" id="PR00139">
    <property type="entry name" value="ASNGLNASE"/>
</dbReference>
<dbReference type="Gene3D" id="3.40.50.1170">
    <property type="entry name" value="L-asparaginase, N-terminal domain"/>
    <property type="match status" value="1"/>
</dbReference>
<evidence type="ECO:0000259" key="9">
    <source>
        <dbReference type="Pfam" id="PF00710"/>
    </source>
</evidence>
<keyword evidence="12" id="KW-1185">Reference proteome</keyword>
<dbReference type="InterPro" id="IPR036152">
    <property type="entry name" value="Asp/glu_Ase-like_sf"/>
</dbReference>
<dbReference type="InterPro" id="IPR020827">
    <property type="entry name" value="Asparaginase/glutaminase_AS1"/>
</dbReference>
<feature type="active site" evidence="6">
    <location>
        <position position="134"/>
    </location>
</feature>
<dbReference type="InterPro" id="IPR006034">
    <property type="entry name" value="Asparaginase/glutaminase-like"/>
</dbReference>
<feature type="active site" description="O-isoaspartyl threonine intermediate" evidence="3">
    <location>
        <position position="54"/>
    </location>
</feature>
<dbReference type="InterPro" id="IPR027475">
    <property type="entry name" value="Asparaginase/glutaminase_AS2"/>
</dbReference>
<dbReference type="PROSITE" id="PS51732">
    <property type="entry name" value="ASN_GLN_ASE_3"/>
    <property type="match status" value="1"/>
</dbReference>
<dbReference type="SUPFAM" id="SSF53774">
    <property type="entry name" value="Glutaminase/Asparaginase"/>
    <property type="match status" value="1"/>
</dbReference>
<dbReference type="InterPro" id="IPR037152">
    <property type="entry name" value="L-asparaginase_N_sf"/>
</dbReference>
<dbReference type="PROSITE" id="PS00144">
    <property type="entry name" value="ASN_GLN_ASE_1"/>
    <property type="match status" value="1"/>
</dbReference>
<dbReference type="PIRSF" id="PIRSF500176">
    <property type="entry name" value="L_ASNase"/>
    <property type="match status" value="1"/>
</dbReference>
<feature type="binding site" evidence="4">
    <location>
        <position position="101"/>
    </location>
    <ligand>
        <name>substrate</name>
    </ligand>
</feature>
<evidence type="ECO:0000256" key="6">
    <source>
        <dbReference type="PROSITE-ProRule" id="PRU10100"/>
    </source>
</evidence>
<dbReference type="PANTHER" id="PTHR11707:SF28">
    <property type="entry name" value="60 KDA LYSOPHOSPHOLIPASE"/>
    <property type="match status" value="1"/>
</dbReference>
<keyword evidence="8" id="KW-0732">Signal</keyword>
<dbReference type="Pfam" id="PF17763">
    <property type="entry name" value="Asparaginase_C"/>
    <property type="match status" value="1"/>
</dbReference>
<feature type="chain" id="PRO_5023150797" evidence="8">
    <location>
        <begin position="41"/>
        <end position="362"/>
    </location>
</feature>
<dbReference type="AlphaFoldDB" id="A0A5C0AVI1"/>
<dbReference type="SMART" id="SM00870">
    <property type="entry name" value="Asparaginase"/>
    <property type="match status" value="1"/>
</dbReference>
<protein>
    <submittedName>
        <fullName evidence="11">Type II asparaginase</fullName>
        <ecNumber evidence="11">3.5.1.1</ecNumber>
    </submittedName>
</protein>
<dbReference type="InterPro" id="IPR004550">
    <property type="entry name" value="AsnASE_II"/>
</dbReference>
<dbReference type="KEGG" id="pacr:FXN63_01560"/>
<dbReference type="GO" id="GO:0006528">
    <property type="term" value="P:asparagine metabolic process"/>
    <property type="evidence" value="ECO:0007669"/>
    <property type="project" value="InterPro"/>
</dbReference>
<feature type="signal peptide" evidence="8">
    <location>
        <begin position="1"/>
        <end position="40"/>
    </location>
</feature>
<dbReference type="Gene3D" id="3.40.50.40">
    <property type="match status" value="1"/>
</dbReference>
<evidence type="ECO:0000256" key="1">
    <source>
        <dbReference type="ARBA" id="ARBA00010518"/>
    </source>
</evidence>
<dbReference type="CDD" id="cd08964">
    <property type="entry name" value="L-asparaginase_II"/>
    <property type="match status" value="1"/>
</dbReference>
<evidence type="ECO:0000256" key="3">
    <source>
        <dbReference type="PIRSR" id="PIRSR001220-1"/>
    </source>
</evidence>
<keyword evidence="2 11" id="KW-0378">Hydrolase</keyword>
<dbReference type="Proteomes" id="UP000325161">
    <property type="component" value="Chromosome"/>
</dbReference>
<dbReference type="FunFam" id="3.40.50.1170:FF:000001">
    <property type="entry name" value="L-asparaginase 2"/>
    <property type="match status" value="1"/>
</dbReference>
<reference evidence="11 12" key="1">
    <citation type="submission" date="2019-08" db="EMBL/GenBank/DDBJ databases">
        <title>Amphibian skin-associated Pigmentiphaga: genome sequence and occurrence across geography and hosts.</title>
        <authorList>
            <person name="Bletz M.C."/>
            <person name="Bunk B."/>
            <person name="Sproeer C."/>
            <person name="Biwer P."/>
            <person name="Reiter S."/>
            <person name="Rabemananjara F.C.E."/>
            <person name="Schulz S."/>
            <person name="Overmann J."/>
            <person name="Vences M."/>
        </authorList>
    </citation>
    <scope>NUCLEOTIDE SEQUENCE [LARGE SCALE GENOMIC DNA]</scope>
    <source>
        <strain evidence="11 12">Mada1488</strain>
    </source>
</reference>
<dbReference type="InterPro" id="IPR027473">
    <property type="entry name" value="L-asparaginase_C"/>
</dbReference>
<evidence type="ECO:0000313" key="11">
    <source>
        <dbReference type="EMBL" id="QEI04671.1"/>
    </source>
</evidence>
<name>A0A5C0AVI1_9BURK</name>
<dbReference type="InterPro" id="IPR040919">
    <property type="entry name" value="Asparaginase_C"/>
</dbReference>
<evidence type="ECO:0000256" key="4">
    <source>
        <dbReference type="PIRSR" id="PIRSR001220-2"/>
    </source>
</evidence>
<evidence type="ECO:0000256" key="7">
    <source>
        <dbReference type="RuleBase" id="RU004456"/>
    </source>
</evidence>
<dbReference type="EMBL" id="CP043046">
    <property type="protein sequence ID" value="QEI04671.1"/>
    <property type="molecule type" value="Genomic_DNA"/>
</dbReference>
<proteinExistence type="inferred from homology"/>
<sequence length="362" mass="37379">MPPATCAGVDDDNIQDPTMKLLPASCLFVASLLSASVVHAQTLPGVTIYATGGTIAGSSASNTDTTNYKAGSIGIETLIAAVPEMKKVANVSGEQIANVPSNDVDSAILLKLAKAINTKLAEPGAQGVVVTHGTDTLAESAFFLDLTVNSPKPVVIVGAMRPATAISADGPMNLLNAVTLAASKDAMNRGTLVALNDRIGSAFYTIKTNSTTLDTFQAAEQGFLGAFIGGQPKFWYSPAVPTGKLTFDVSNVTTLPKVVILYGYQDQDAALIDAAIKDGAKGIVIDGSGNGSVNAAVKARLIELDKQGFPVIRATRTNSGYVTTKTEGIGSGVYSASKSRWLLSLALATGATREQIKSYFGT</sequence>
<comment type="similarity">
    <text evidence="1 7">Belongs to the asparaginase 1 family.</text>
</comment>
<dbReference type="InterPro" id="IPR027474">
    <property type="entry name" value="L-asparaginase_N"/>
</dbReference>
<feature type="active site" evidence="5">
    <location>
        <position position="54"/>
    </location>
</feature>
<dbReference type="OrthoDB" id="9788068at2"/>
<evidence type="ECO:0000256" key="8">
    <source>
        <dbReference type="SAM" id="SignalP"/>
    </source>
</evidence>
<organism evidence="11 12">
    <name type="scientific">Pigmentiphaga aceris</name>
    <dbReference type="NCBI Taxonomy" id="1940612"/>
    <lineage>
        <taxon>Bacteria</taxon>
        <taxon>Pseudomonadati</taxon>
        <taxon>Pseudomonadota</taxon>
        <taxon>Betaproteobacteria</taxon>
        <taxon>Burkholderiales</taxon>
        <taxon>Alcaligenaceae</taxon>
        <taxon>Pigmentiphaga</taxon>
    </lineage>
</organism>